<dbReference type="VEuPathDB" id="FungiDB:LCOR_11495.1"/>
<accession>A0A068SEL0</accession>
<dbReference type="Proteomes" id="UP000027586">
    <property type="component" value="Unassembled WGS sequence"/>
</dbReference>
<proteinExistence type="predicted"/>
<name>A0A068SEL0_9FUNG</name>
<dbReference type="EMBL" id="CBTN010000103">
    <property type="protein sequence ID" value="CDH60714.1"/>
    <property type="molecule type" value="Genomic_DNA"/>
</dbReference>
<keyword evidence="2" id="KW-1185">Reference proteome</keyword>
<comment type="caution">
    <text evidence="1">The sequence shown here is derived from an EMBL/GenBank/DDBJ whole genome shotgun (WGS) entry which is preliminary data.</text>
</comment>
<evidence type="ECO:0000313" key="1">
    <source>
        <dbReference type="EMBL" id="CDH60714.1"/>
    </source>
</evidence>
<gene>
    <name evidence="1" type="ORF">LCOR_11495.1</name>
</gene>
<evidence type="ECO:0000313" key="2">
    <source>
        <dbReference type="Proteomes" id="UP000027586"/>
    </source>
</evidence>
<sequence length="140" mass="15645">MIFSLDDTSISAIKCTAVQHISSDHMALPYWTCHGYGWMDAVKCRDARSWNVALVTCRVVSMYDGSYYLVTAGDDDGDERAYISLDDIGVLDSMHAAAIFQLRTKDVYGGSNEEYNDTSIPVITPRISFNLQCCSYIVFI</sequence>
<organism evidence="1 2">
    <name type="scientific">Lichtheimia corymbifera JMRC:FSU:9682</name>
    <dbReference type="NCBI Taxonomy" id="1263082"/>
    <lineage>
        <taxon>Eukaryota</taxon>
        <taxon>Fungi</taxon>
        <taxon>Fungi incertae sedis</taxon>
        <taxon>Mucoromycota</taxon>
        <taxon>Mucoromycotina</taxon>
        <taxon>Mucoromycetes</taxon>
        <taxon>Mucorales</taxon>
        <taxon>Lichtheimiaceae</taxon>
        <taxon>Lichtheimia</taxon>
    </lineage>
</organism>
<dbReference type="AlphaFoldDB" id="A0A068SEL0"/>
<reference evidence="1" key="1">
    <citation type="submission" date="2013-08" db="EMBL/GenBank/DDBJ databases">
        <title>Gene expansion shapes genome architecture in the human pathogen Lichtheimia corymbifera: an evolutionary genomics analysis in the ancient terrestrial Mucorales (Mucoromycotina).</title>
        <authorList>
            <person name="Schwartze V.U."/>
            <person name="Winter S."/>
            <person name="Shelest E."/>
            <person name="Marcet-Houben M."/>
            <person name="Horn F."/>
            <person name="Wehner S."/>
            <person name="Hoffmann K."/>
            <person name="Riege K."/>
            <person name="Sammeth M."/>
            <person name="Nowrousian M."/>
            <person name="Valiante V."/>
            <person name="Linde J."/>
            <person name="Jacobsen I.D."/>
            <person name="Marz M."/>
            <person name="Brakhage A.A."/>
            <person name="Gabaldon T."/>
            <person name="Bocker S."/>
            <person name="Voigt K."/>
        </authorList>
    </citation>
    <scope>NUCLEOTIDE SEQUENCE [LARGE SCALE GENOMIC DNA]</scope>
    <source>
        <strain evidence="1">FSU 9682</strain>
    </source>
</reference>
<protein>
    <submittedName>
        <fullName evidence="1">Uncharacterized protein</fullName>
    </submittedName>
</protein>